<name>A0A4D7C8X8_9SPHN</name>
<sequence>MRALSIAAALCAALLATGYLIWRDSFAWPRIDLPLHGMIALGIGVVLTFLLGAGLMALVFYSARRGYDDLADKSSDSQNGDHNA</sequence>
<evidence type="ECO:0000313" key="3">
    <source>
        <dbReference type="Proteomes" id="UP000298714"/>
    </source>
</evidence>
<gene>
    <name evidence="2" type="ORF">E6W36_05495</name>
</gene>
<reference evidence="3" key="1">
    <citation type="submission" date="2019-04" db="EMBL/GenBank/DDBJ databases">
        <title>Complete genome sequence of Sphingomonas sp. W1-2-3.</title>
        <authorList>
            <person name="Im W.T."/>
        </authorList>
    </citation>
    <scope>NUCLEOTIDE SEQUENCE [LARGE SCALE GENOMIC DNA]</scope>
    <source>
        <strain evidence="3">W1-2-3</strain>
    </source>
</reference>
<dbReference type="Proteomes" id="UP000298714">
    <property type="component" value="Chromosome"/>
</dbReference>
<feature type="transmembrane region" description="Helical" evidence="1">
    <location>
        <begin position="39"/>
        <end position="61"/>
    </location>
</feature>
<keyword evidence="1" id="KW-0812">Transmembrane</keyword>
<keyword evidence="1" id="KW-0472">Membrane</keyword>
<organism evidence="2 3">
    <name type="scientific">Hankyongella ginsenosidimutans</name>
    <dbReference type="NCBI Taxonomy" id="1763828"/>
    <lineage>
        <taxon>Bacteria</taxon>
        <taxon>Pseudomonadati</taxon>
        <taxon>Pseudomonadota</taxon>
        <taxon>Alphaproteobacteria</taxon>
        <taxon>Sphingomonadales</taxon>
        <taxon>Sphingomonadaceae</taxon>
        <taxon>Hankyongella</taxon>
    </lineage>
</organism>
<keyword evidence="3" id="KW-1185">Reference proteome</keyword>
<accession>A0A4D7C8X8</accession>
<evidence type="ECO:0000313" key="2">
    <source>
        <dbReference type="EMBL" id="QCI79207.1"/>
    </source>
</evidence>
<dbReference type="AlphaFoldDB" id="A0A4D7C8X8"/>
<dbReference type="KEGG" id="hgn:E6W36_05495"/>
<evidence type="ECO:0000256" key="1">
    <source>
        <dbReference type="SAM" id="Phobius"/>
    </source>
</evidence>
<keyword evidence="1" id="KW-1133">Transmembrane helix</keyword>
<dbReference type="EMBL" id="CP039704">
    <property type="protein sequence ID" value="QCI79207.1"/>
    <property type="molecule type" value="Genomic_DNA"/>
</dbReference>
<proteinExistence type="predicted"/>
<protein>
    <submittedName>
        <fullName evidence="2">Uncharacterized protein</fullName>
    </submittedName>
</protein>